<evidence type="ECO:0000313" key="5">
    <source>
        <dbReference type="Proteomes" id="UP000327030"/>
    </source>
</evidence>
<dbReference type="Pfam" id="PF00226">
    <property type="entry name" value="DnaJ"/>
    <property type="match status" value="1"/>
</dbReference>
<organism evidence="4 5">
    <name type="scientific">Pseudobutyrivibrio xylanivorans</name>
    <dbReference type="NCBI Taxonomy" id="185007"/>
    <lineage>
        <taxon>Bacteria</taxon>
        <taxon>Bacillati</taxon>
        <taxon>Bacillota</taxon>
        <taxon>Clostridia</taxon>
        <taxon>Lachnospirales</taxon>
        <taxon>Lachnospiraceae</taxon>
        <taxon>Pseudobutyrivibrio</taxon>
    </lineage>
</organism>
<proteinExistence type="predicted"/>
<keyword evidence="2" id="KW-1133">Transmembrane helix</keyword>
<dbReference type="InterPro" id="IPR036869">
    <property type="entry name" value="J_dom_sf"/>
</dbReference>
<evidence type="ECO:0000313" key="4">
    <source>
        <dbReference type="EMBL" id="QFJ54337.1"/>
    </source>
</evidence>
<dbReference type="SMART" id="SM00271">
    <property type="entry name" value="DnaJ"/>
    <property type="match status" value="1"/>
</dbReference>
<sequence length="584" mass="68459">MLKGDLVLGDLNYYELLGLESGRVASTEEIKRAYVQKRRTYQGDDEKITLLNQAYEVLLDADKRQEYDSSNQIQELFEEYNNEDDYDSRKEILKEINCVLEASVGKDDEHNLVAFKDLITFERIYGRDDIKRYLDKMQEILDRNTKISDRTEWLSYVGNLYYLYEDVDGAIKAYYQLFKIQAPDEEITNRLVNLVCEKKRKFKAAVQILHDCINKTDDDTCKAFYLCKTYEILSQKGETYDKAKDAILSKLMKLIREPSGEINFIAYAGLLTGLVSILEDEKVDVVSNLEDYFENILYDKNIDQVPQIKFAKKIVKELKDLVSNIDATCIDSILEDELTDKKRDQIQDYLLTDFDNVKKAINDVKKYAPTLFNSEEYYIKVYNILNSKDKLIRELSTFYYDDSFCPQLRFIIRVLTFDEFTRFLHVADYYYSSVDYYFSKDRLIESREELRRLASIYPECYKIFSNTFFDGETITELLGDEQDDNNLESNEYTTKLEDNVEHYEEYPYARPGYENKPFFSGIIEIAAIISATIVFFPSLFIILGIKVFNRYTAIIIACVIKLIKVIALIIAFLLVFLFAFVFLI</sequence>
<feature type="transmembrane region" description="Helical" evidence="2">
    <location>
        <begin position="518"/>
        <end position="542"/>
    </location>
</feature>
<protein>
    <submittedName>
        <fullName evidence="4">DnaJ domain-containing protein</fullName>
    </submittedName>
</protein>
<dbReference type="KEGG" id="pxv:FXF36_05450"/>
<dbReference type="Proteomes" id="UP000327030">
    <property type="component" value="Chromosome 1"/>
</dbReference>
<keyword evidence="2" id="KW-0812">Transmembrane</keyword>
<dbReference type="GO" id="GO:0006260">
    <property type="term" value="P:DNA replication"/>
    <property type="evidence" value="ECO:0007669"/>
    <property type="project" value="UniProtKB-KW"/>
</dbReference>
<dbReference type="CDD" id="cd06257">
    <property type="entry name" value="DnaJ"/>
    <property type="match status" value="1"/>
</dbReference>
<dbReference type="OrthoDB" id="9779889at2"/>
<keyword evidence="2" id="KW-0472">Membrane</keyword>
<dbReference type="InterPro" id="IPR001623">
    <property type="entry name" value="DnaJ_domain"/>
</dbReference>
<evidence type="ECO:0000259" key="3">
    <source>
        <dbReference type="PROSITE" id="PS50076"/>
    </source>
</evidence>
<name>A0A5P6VP37_PSEXY</name>
<evidence type="ECO:0000256" key="1">
    <source>
        <dbReference type="ARBA" id="ARBA00022705"/>
    </source>
</evidence>
<feature type="domain" description="J" evidence="3">
    <location>
        <begin position="12"/>
        <end position="71"/>
    </location>
</feature>
<accession>A0A5P6VP37</accession>
<dbReference type="EMBL" id="CP043028">
    <property type="protein sequence ID" value="QFJ54337.1"/>
    <property type="molecule type" value="Genomic_DNA"/>
</dbReference>
<evidence type="ECO:0000256" key="2">
    <source>
        <dbReference type="SAM" id="Phobius"/>
    </source>
</evidence>
<dbReference type="Gene3D" id="1.10.287.110">
    <property type="entry name" value="DnaJ domain"/>
    <property type="match status" value="1"/>
</dbReference>
<dbReference type="AlphaFoldDB" id="A0A5P6VP37"/>
<keyword evidence="1" id="KW-0235">DNA replication</keyword>
<feature type="transmembrane region" description="Helical" evidence="2">
    <location>
        <begin position="554"/>
        <end position="583"/>
    </location>
</feature>
<dbReference type="SUPFAM" id="SSF46565">
    <property type="entry name" value="Chaperone J-domain"/>
    <property type="match status" value="1"/>
</dbReference>
<gene>
    <name evidence="4" type="ORF">FXF36_05450</name>
</gene>
<dbReference type="PROSITE" id="PS50076">
    <property type="entry name" value="DNAJ_2"/>
    <property type="match status" value="1"/>
</dbReference>
<reference evidence="5" key="1">
    <citation type="submission" date="2019-08" db="EMBL/GenBank/DDBJ databases">
        <title>Complete Genome Sequence of the Polysaccharide-Degrading Rumen Bacterium Pseudobutyrivibrio xylanivorans MA3014.</title>
        <authorList>
            <person name="Palevich N."/>
            <person name="Maclean P.H."/>
            <person name="Kelly W.J."/>
            <person name="Leahy S.C."/>
            <person name="Rakonjac J."/>
            <person name="Attwood G.T."/>
        </authorList>
    </citation>
    <scope>NUCLEOTIDE SEQUENCE [LARGE SCALE GENOMIC DNA]</scope>
    <source>
        <strain evidence="5">MA3014</strain>
    </source>
</reference>